<dbReference type="EMBL" id="AUSU01005642">
    <property type="protein sequence ID" value="EPS63189.1"/>
    <property type="molecule type" value="Genomic_DNA"/>
</dbReference>
<dbReference type="Pfam" id="PF00635">
    <property type="entry name" value="Motile_Sperm"/>
    <property type="match status" value="1"/>
</dbReference>
<keyword evidence="5" id="KW-1185">Reference proteome</keyword>
<evidence type="ECO:0000256" key="2">
    <source>
        <dbReference type="SAM" id="MobiDB-lite"/>
    </source>
</evidence>
<feature type="region of interest" description="Disordered" evidence="2">
    <location>
        <begin position="132"/>
        <end position="152"/>
    </location>
</feature>
<gene>
    <name evidence="4" type="ORF">M569_11598</name>
</gene>
<accession>S8C8I8</accession>
<dbReference type="Proteomes" id="UP000015453">
    <property type="component" value="Unassembled WGS sequence"/>
</dbReference>
<protein>
    <recommendedName>
        <fullName evidence="3">MSP domain-containing protein</fullName>
    </recommendedName>
</protein>
<comment type="caution">
    <text evidence="4">The sequence shown here is derived from an EMBL/GenBank/DDBJ whole genome shotgun (WGS) entry which is preliminary data.</text>
</comment>
<dbReference type="InterPro" id="IPR016763">
    <property type="entry name" value="VAP"/>
</dbReference>
<evidence type="ECO:0000313" key="4">
    <source>
        <dbReference type="EMBL" id="EPS63189.1"/>
    </source>
</evidence>
<dbReference type="PROSITE" id="PS50202">
    <property type="entry name" value="MSP"/>
    <property type="match status" value="1"/>
</dbReference>
<evidence type="ECO:0000313" key="5">
    <source>
        <dbReference type="Proteomes" id="UP000015453"/>
    </source>
</evidence>
<name>S8C8I8_9LAMI</name>
<organism evidence="4 5">
    <name type="scientific">Genlisea aurea</name>
    <dbReference type="NCBI Taxonomy" id="192259"/>
    <lineage>
        <taxon>Eukaryota</taxon>
        <taxon>Viridiplantae</taxon>
        <taxon>Streptophyta</taxon>
        <taxon>Embryophyta</taxon>
        <taxon>Tracheophyta</taxon>
        <taxon>Spermatophyta</taxon>
        <taxon>Magnoliopsida</taxon>
        <taxon>eudicotyledons</taxon>
        <taxon>Gunneridae</taxon>
        <taxon>Pentapetalae</taxon>
        <taxon>asterids</taxon>
        <taxon>lamiids</taxon>
        <taxon>Lamiales</taxon>
        <taxon>Lentibulariaceae</taxon>
        <taxon>Genlisea</taxon>
    </lineage>
</organism>
<reference evidence="4 5" key="1">
    <citation type="journal article" date="2013" name="BMC Genomics">
        <title>The miniature genome of a carnivorous plant Genlisea aurea contains a low number of genes and short non-coding sequences.</title>
        <authorList>
            <person name="Leushkin E.V."/>
            <person name="Sutormin R.A."/>
            <person name="Nabieva E.R."/>
            <person name="Penin A.A."/>
            <person name="Kondrashov A.S."/>
            <person name="Logacheva M.D."/>
        </authorList>
    </citation>
    <scope>NUCLEOTIDE SEQUENCE [LARGE SCALE GENOMIC DNA]</scope>
</reference>
<feature type="domain" description="MSP" evidence="3">
    <location>
        <begin position="6"/>
        <end position="128"/>
    </location>
</feature>
<comment type="similarity">
    <text evidence="1">Belongs to the VAMP-associated protein (VAP) (TC 9.B.17) family.</text>
</comment>
<proteinExistence type="inferred from homology"/>
<evidence type="ECO:0000256" key="1">
    <source>
        <dbReference type="ARBA" id="ARBA00008932"/>
    </source>
</evidence>
<dbReference type="InterPro" id="IPR008962">
    <property type="entry name" value="PapD-like_sf"/>
</dbReference>
<feature type="non-terminal residue" evidence="4">
    <location>
        <position position="152"/>
    </location>
</feature>
<dbReference type="SUPFAM" id="SSF49354">
    <property type="entry name" value="PapD-like"/>
    <property type="match status" value="1"/>
</dbReference>
<dbReference type="PANTHER" id="PTHR10809:SF160">
    <property type="entry name" value="VESICLE-ASSOCIATED PROTEIN 1-3"/>
    <property type="match status" value="1"/>
</dbReference>
<dbReference type="Gene3D" id="2.60.40.10">
    <property type="entry name" value="Immunoglobulins"/>
    <property type="match status" value="1"/>
</dbReference>
<dbReference type="GO" id="GO:0061817">
    <property type="term" value="P:endoplasmic reticulum-plasma membrane tethering"/>
    <property type="evidence" value="ECO:0007669"/>
    <property type="project" value="TreeGrafter"/>
</dbReference>
<dbReference type="AlphaFoldDB" id="S8C8I8"/>
<dbReference type="InterPro" id="IPR000535">
    <property type="entry name" value="MSP_dom"/>
</dbReference>
<dbReference type="PIRSF" id="PIRSF019693">
    <property type="entry name" value="VAMP-associated"/>
    <property type="match status" value="1"/>
</dbReference>
<dbReference type="InterPro" id="IPR013783">
    <property type="entry name" value="Ig-like_fold"/>
</dbReference>
<dbReference type="PANTHER" id="PTHR10809">
    <property type="entry name" value="VESICLE-ASSOCIATED MEMBRANE PROTEIN-ASSOCIATED PROTEIN"/>
    <property type="match status" value="1"/>
</dbReference>
<dbReference type="GO" id="GO:0005789">
    <property type="term" value="C:endoplasmic reticulum membrane"/>
    <property type="evidence" value="ECO:0007669"/>
    <property type="project" value="InterPro"/>
</dbReference>
<sequence length="152" mass="16957">MSIGEFLGIQPSELKFPFELRKQSSCFVHLSNKTDNPIAFKVKTTNPKRYCVRPNVGIVLPHSVCSVTVTMQAPKEAGTPPDMQCRDKFLFQSIVVPPGTMTKDLIASSFDKRDGKIVEEFKLRAVYVPANRPATVHEEDEEGISSSREAED</sequence>
<dbReference type="GO" id="GO:0005886">
    <property type="term" value="C:plasma membrane"/>
    <property type="evidence" value="ECO:0007669"/>
    <property type="project" value="TreeGrafter"/>
</dbReference>
<dbReference type="OrthoDB" id="264603at2759"/>
<dbReference type="GO" id="GO:0090158">
    <property type="term" value="P:endoplasmic reticulum membrane organization"/>
    <property type="evidence" value="ECO:0007669"/>
    <property type="project" value="TreeGrafter"/>
</dbReference>
<dbReference type="FunFam" id="2.60.40.10:FF:000813">
    <property type="entry name" value="Vesicle-associated protein 1-1"/>
    <property type="match status" value="1"/>
</dbReference>
<evidence type="ECO:0000259" key="3">
    <source>
        <dbReference type="PROSITE" id="PS50202"/>
    </source>
</evidence>